<feature type="transmembrane region" description="Helical" evidence="1">
    <location>
        <begin position="442"/>
        <end position="459"/>
    </location>
</feature>
<organism evidence="2 3">
    <name type="scientific">Liquorilactobacillus sucicola DSM 21376 = JCM 15457</name>
    <dbReference type="NCBI Taxonomy" id="1423806"/>
    <lineage>
        <taxon>Bacteria</taxon>
        <taxon>Bacillati</taxon>
        <taxon>Bacillota</taxon>
        <taxon>Bacilli</taxon>
        <taxon>Lactobacillales</taxon>
        <taxon>Lactobacillaceae</taxon>
        <taxon>Liquorilactobacillus</taxon>
    </lineage>
</organism>
<dbReference type="PATRIC" id="fig|1423806.3.peg.2362"/>
<dbReference type="AlphaFoldDB" id="A0A0R2DTT2"/>
<keyword evidence="1" id="KW-0472">Membrane</keyword>
<dbReference type="STRING" id="1423806.FD15_GL002308"/>
<sequence length="513" mass="58362">MILFNFFIFLTFFFALTSPNLILGDNQATGAGTTFFTTFWLLLFGIILVSFKTFRKINLFLRYIFITQRSKTAPILLLIVIFWQIFFVCTVHPAIGFDAGAIHQALTDRTNPEIRAYYSINYNNLPLLLVQHLFAQIFATKTWLFFDLLTLFFVDLSMIFNLLSVALVDRARLAVAMYLHSSWLLLFPMIIVPYTDTWVLPLVSGYLLCYCLAKHKDTSYFVRSIAFILFCLLLIAAYFLKPSAIIGGIAIGLVELLLAAAKIKLKKPYRWCSLGVILFAGIVLWGSHQLIEQRLQEQKYIQIDATRAIPAIHFISMGVSGDGGYNPKDALAMAQLPTKSARIAYSKKKLVERLEKKGFWGYVKFLLKKHQANTSDGSFAWVKEGHFIAENPKPHKRGLAGQLKQFIYLYGTRLGDFRFAAQVWWVIFLVLIALGWRERGSFVQLLRLSLIGSFVYLLLFEGGRSRYLIQFLPYFLILASLVSQSSLITVKNLAAFLWSNGSPESATQKGDIE</sequence>
<accession>A0A0R2DTT2</accession>
<keyword evidence="1" id="KW-0812">Transmembrane</keyword>
<feature type="transmembrane region" description="Helical" evidence="1">
    <location>
        <begin position="143"/>
        <end position="168"/>
    </location>
</feature>
<evidence type="ECO:0000256" key="1">
    <source>
        <dbReference type="SAM" id="Phobius"/>
    </source>
</evidence>
<dbReference type="eggNOG" id="COG1807">
    <property type="taxonomic scope" value="Bacteria"/>
</dbReference>
<reference evidence="2 3" key="1">
    <citation type="journal article" date="2015" name="Genome Announc.">
        <title>Expanding the biotechnology potential of lactobacilli through comparative genomics of 213 strains and associated genera.</title>
        <authorList>
            <person name="Sun Z."/>
            <person name="Harris H.M."/>
            <person name="McCann A."/>
            <person name="Guo C."/>
            <person name="Argimon S."/>
            <person name="Zhang W."/>
            <person name="Yang X."/>
            <person name="Jeffery I.B."/>
            <person name="Cooney J.C."/>
            <person name="Kagawa T.F."/>
            <person name="Liu W."/>
            <person name="Song Y."/>
            <person name="Salvetti E."/>
            <person name="Wrobel A."/>
            <person name="Rasinkangas P."/>
            <person name="Parkhill J."/>
            <person name="Rea M.C."/>
            <person name="O'Sullivan O."/>
            <person name="Ritari J."/>
            <person name="Douillard F.P."/>
            <person name="Paul Ross R."/>
            <person name="Yang R."/>
            <person name="Briner A.E."/>
            <person name="Felis G.E."/>
            <person name="de Vos W.M."/>
            <person name="Barrangou R."/>
            <person name="Klaenhammer T.R."/>
            <person name="Caufield P.W."/>
            <person name="Cui Y."/>
            <person name="Zhang H."/>
            <person name="O'Toole P.W."/>
        </authorList>
    </citation>
    <scope>NUCLEOTIDE SEQUENCE [LARGE SCALE GENOMIC DNA]</scope>
    <source>
        <strain evidence="2 3">DSM 21376</strain>
    </source>
</reference>
<protein>
    <submittedName>
        <fullName evidence="2">Integral membrane protein</fullName>
    </submittedName>
</protein>
<dbReference type="InterPro" id="IPR021200">
    <property type="entry name" value="CHIM_prot"/>
</dbReference>
<keyword evidence="3" id="KW-1185">Reference proteome</keyword>
<proteinExistence type="predicted"/>
<dbReference type="EMBL" id="AYZF01000004">
    <property type="protein sequence ID" value="KRN07361.1"/>
    <property type="molecule type" value="Genomic_DNA"/>
</dbReference>
<gene>
    <name evidence="2" type="ORF">FD15_GL002308</name>
</gene>
<feature type="transmembrane region" description="Helical" evidence="1">
    <location>
        <begin position="34"/>
        <end position="54"/>
    </location>
</feature>
<evidence type="ECO:0000313" key="3">
    <source>
        <dbReference type="Proteomes" id="UP000050961"/>
    </source>
</evidence>
<keyword evidence="1" id="KW-1133">Transmembrane helix</keyword>
<feature type="transmembrane region" description="Helical" evidence="1">
    <location>
        <begin position="419"/>
        <end position="436"/>
    </location>
</feature>
<dbReference type="NCBIfam" id="TIGR03766">
    <property type="entry name" value="TIGR03766 family XrtG-associated glycosyltransferase"/>
    <property type="match status" value="1"/>
</dbReference>
<feature type="transmembrane region" description="Helical" evidence="1">
    <location>
        <begin position="175"/>
        <end position="192"/>
    </location>
</feature>
<comment type="caution">
    <text evidence="2">The sequence shown here is derived from an EMBL/GenBank/DDBJ whole genome shotgun (WGS) entry which is preliminary data.</text>
</comment>
<evidence type="ECO:0000313" key="2">
    <source>
        <dbReference type="EMBL" id="KRN07361.1"/>
    </source>
</evidence>
<name>A0A0R2DTT2_9LACO</name>
<dbReference type="Proteomes" id="UP000050961">
    <property type="component" value="Unassembled WGS sequence"/>
</dbReference>
<feature type="transmembrane region" description="Helical" evidence="1">
    <location>
        <begin position="75"/>
        <end position="95"/>
    </location>
</feature>
<feature type="transmembrane region" description="Helical" evidence="1">
    <location>
        <begin position="220"/>
        <end position="239"/>
    </location>
</feature>
<feature type="transmembrane region" description="Helical" evidence="1">
    <location>
        <begin position="471"/>
        <end position="490"/>
    </location>
</feature>
<feature type="transmembrane region" description="Helical" evidence="1">
    <location>
        <begin position="245"/>
        <end position="261"/>
    </location>
</feature>